<evidence type="ECO:0000313" key="7">
    <source>
        <dbReference type="Proteomes" id="UP000673375"/>
    </source>
</evidence>
<dbReference type="RefSeq" id="WP_209555945.1">
    <property type="nucleotide sequence ID" value="NZ_JAEDXU010000001.1"/>
</dbReference>
<evidence type="ECO:0000259" key="5">
    <source>
        <dbReference type="PROSITE" id="PS50937"/>
    </source>
</evidence>
<dbReference type="InterPro" id="IPR012925">
    <property type="entry name" value="TipAS_dom"/>
</dbReference>
<dbReference type="PANTHER" id="PTHR30204:SF90">
    <property type="entry name" value="HTH-TYPE TRANSCRIPTIONAL ACTIVATOR MTA"/>
    <property type="match status" value="1"/>
</dbReference>
<dbReference type="Gene3D" id="1.10.1660.10">
    <property type="match status" value="1"/>
</dbReference>
<protein>
    <submittedName>
        <fullName evidence="6">MerR family transcriptional regulator</fullName>
    </submittedName>
</protein>
<sequence length="253" mass="29807">MMEYTIKKLAQLSGISTRTLRYYDEIELLKPARVNSSGYRIYGQKEVDRLQQILFYRSLDMKLDTIKGILEQEDFDFEAALQQHYHELIKKRKQIDQLLLTVEKTLSYHKGERMMTDKEKFDAFKKEKLAENEEKYGTEIREKYGTETIEAANKKWDNISEEDFNAMTLIEDELFTSLKELTETNDLDSAAAKTVYEKHKEWLSYTWSSYSPDAHRGLADMYLADERFAAYYNERGGEHSTELLCQAIKKYAV</sequence>
<dbReference type="SMART" id="SM00422">
    <property type="entry name" value="HTH_MERR"/>
    <property type="match status" value="1"/>
</dbReference>
<dbReference type="SUPFAM" id="SSF89082">
    <property type="entry name" value="Antibiotic binding domain of TipA-like multidrug resistance regulators"/>
    <property type="match status" value="1"/>
</dbReference>
<dbReference type="PROSITE" id="PS50937">
    <property type="entry name" value="HTH_MERR_2"/>
    <property type="match status" value="1"/>
</dbReference>
<proteinExistence type="predicted"/>
<dbReference type="EMBL" id="JAEDXU010000001">
    <property type="protein sequence ID" value="MBP1045162.1"/>
    <property type="molecule type" value="Genomic_DNA"/>
</dbReference>
<keyword evidence="7" id="KW-1185">Reference proteome</keyword>
<dbReference type="InterPro" id="IPR036244">
    <property type="entry name" value="TipA-like_antibiotic-bd"/>
</dbReference>
<accession>A0ABS4CFW3</accession>
<dbReference type="PANTHER" id="PTHR30204">
    <property type="entry name" value="REDOX-CYCLING DRUG-SENSING TRANSCRIPTIONAL ACTIVATOR SOXR"/>
    <property type="match status" value="1"/>
</dbReference>
<evidence type="ECO:0000256" key="4">
    <source>
        <dbReference type="ARBA" id="ARBA00023163"/>
    </source>
</evidence>
<dbReference type="InterPro" id="IPR000551">
    <property type="entry name" value="MerR-type_HTH_dom"/>
</dbReference>
<feature type="domain" description="HTH merR-type" evidence="5">
    <location>
        <begin position="3"/>
        <end position="72"/>
    </location>
</feature>
<keyword evidence="3" id="KW-0010">Activator</keyword>
<evidence type="ECO:0000256" key="1">
    <source>
        <dbReference type="ARBA" id="ARBA00023015"/>
    </source>
</evidence>
<keyword evidence="4" id="KW-0804">Transcription</keyword>
<dbReference type="InterPro" id="IPR047057">
    <property type="entry name" value="MerR_fam"/>
</dbReference>
<dbReference type="CDD" id="cd01106">
    <property type="entry name" value="HTH_TipAL-Mta"/>
    <property type="match status" value="1"/>
</dbReference>
<dbReference type="SUPFAM" id="SSF46955">
    <property type="entry name" value="Putative DNA-binding domain"/>
    <property type="match status" value="1"/>
</dbReference>
<dbReference type="Pfam" id="PF07739">
    <property type="entry name" value="TipAS"/>
    <property type="match status" value="1"/>
</dbReference>
<evidence type="ECO:0000313" key="6">
    <source>
        <dbReference type="EMBL" id="MBP1045162.1"/>
    </source>
</evidence>
<dbReference type="Pfam" id="PF13411">
    <property type="entry name" value="MerR_1"/>
    <property type="match status" value="1"/>
</dbReference>
<comment type="caution">
    <text evidence="6">The sequence shown here is derived from an EMBL/GenBank/DDBJ whole genome shotgun (WGS) entry which is preliminary data.</text>
</comment>
<reference evidence="6 7" key="1">
    <citation type="submission" date="2020-12" db="EMBL/GenBank/DDBJ databases">
        <title>Vagococcus allomyrinae sp. nov. and Enterococcus lavae sp. nov., isolated from the larvae of Allomyrina dichotoma.</title>
        <authorList>
            <person name="Lee S.D."/>
        </authorList>
    </citation>
    <scope>NUCLEOTIDE SEQUENCE [LARGE SCALE GENOMIC DNA]</scope>
    <source>
        <strain evidence="6 7">BWM-S5</strain>
    </source>
</reference>
<evidence type="ECO:0000256" key="2">
    <source>
        <dbReference type="ARBA" id="ARBA00023125"/>
    </source>
</evidence>
<organism evidence="6 7">
    <name type="scientific">Enterococcus larvae</name>
    <dbReference type="NCBI Taxonomy" id="2794352"/>
    <lineage>
        <taxon>Bacteria</taxon>
        <taxon>Bacillati</taxon>
        <taxon>Bacillota</taxon>
        <taxon>Bacilli</taxon>
        <taxon>Lactobacillales</taxon>
        <taxon>Enterococcaceae</taxon>
        <taxon>Enterococcus</taxon>
    </lineage>
</organism>
<dbReference type="Gene3D" id="1.10.490.50">
    <property type="entry name" value="Antibiotic binding domain of TipA-like multidrug resistance regulators"/>
    <property type="match status" value="1"/>
</dbReference>
<dbReference type="Proteomes" id="UP000673375">
    <property type="component" value="Unassembled WGS sequence"/>
</dbReference>
<name>A0ABS4CFW3_9ENTE</name>
<gene>
    <name evidence="6" type="ORF">I6N96_02645</name>
</gene>
<dbReference type="InterPro" id="IPR009061">
    <property type="entry name" value="DNA-bd_dom_put_sf"/>
</dbReference>
<evidence type="ECO:0000256" key="3">
    <source>
        <dbReference type="ARBA" id="ARBA00023159"/>
    </source>
</evidence>
<keyword evidence="2" id="KW-0238">DNA-binding</keyword>
<keyword evidence="1" id="KW-0805">Transcription regulation</keyword>